<evidence type="ECO:0000256" key="1">
    <source>
        <dbReference type="SAM" id="MobiDB-lite"/>
    </source>
</evidence>
<dbReference type="AlphaFoldDB" id="A0A0F9MBG2"/>
<name>A0A0F9MBG2_9ZZZZ</name>
<comment type="caution">
    <text evidence="2">The sequence shown here is derived from an EMBL/GenBank/DDBJ whole genome shotgun (WGS) entry which is preliminary data.</text>
</comment>
<gene>
    <name evidence="2" type="ORF">LCGC14_1094160</name>
</gene>
<reference evidence="2" key="1">
    <citation type="journal article" date="2015" name="Nature">
        <title>Complex archaea that bridge the gap between prokaryotes and eukaryotes.</title>
        <authorList>
            <person name="Spang A."/>
            <person name="Saw J.H."/>
            <person name="Jorgensen S.L."/>
            <person name="Zaremba-Niedzwiedzka K."/>
            <person name="Martijn J."/>
            <person name="Lind A.E."/>
            <person name="van Eijk R."/>
            <person name="Schleper C."/>
            <person name="Guy L."/>
            <person name="Ettema T.J."/>
        </authorList>
    </citation>
    <scope>NUCLEOTIDE SEQUENCE</scope>
</reference>
<sequence>MANVGNHDEKIVQKRPEPTTDAPTERPKVDVVPVLFTERERVVMEIMADLGFEIFPVMDIYINTETKGIRAITFHNVLQEEKLFDDPNIIVKRWNESERPEEVSRPTIFGDPIPKDENGD</sequence>
<organism evidence="2">
    <name type="scientific">marine sediment metagenome</name>
    <dbReference type="NCBI Taxonomy" id="412755"/>
    <lineage>
        <taxon>unclassified sequences</taxon>
        <taxon>metagenomes</taxon>
        <taxon>ecological metagenomes</taxon>
    </lineage>
</organism>
<feature type="region of interest" description="Disordered" evidence="1">
    <location>
        <begin position="1"/>
        <end position="27"/>
    </location>
</feature>
<dbReference type="EMBL" id="LAZR01004880">
    <property type="protein sequence ID" value="KKN04755.1"/>
    <property type="molecule type" value="Genomic_DNA"/>
</dbReference>
<proteinExistence type="predicted"/>
<accession>A0A0F9MBG2</accession>
<protein>
    <submittedName>
        <fullName evidence="2">Uncharacterized protein</fullName>
    </submittedName>
</protein>
<evidence type="ECO:0000313" key="2">
    <source>
        <dbReference type="EMBL" id="KKN04755.1"/>
    </source>
</evidence>
<feature type="region of interest" description="Disordered" evidence="1">
    <location>
        <begin position="97"/>
        <end position="120"/>
    </location>
</feature>